<reference evidence="1 2" key="1">
    <citation type="submission" date="2021-01" db="EMBL/GenBank/DDBJ databases">
        <title>Genome seq and assembly of Flavobacterium sp. GN10.</title>
        <authorList>
            <person name="Chhetri G."/>
        </authorList>
    </citation>
    <scope>NUCLEOTIDE SEQUENCE [LARGE SCALE GENOMIC DNA]</scope>
    <source>
        <strain evidence="1 2">GN10</strain>
    </source>
</reference>
<keyword evidence="2" id="KW-1185">Reference proteome</keyword>
<comment type="caution">
    <text evidence="1">The sequence shown here is derived from an EMBL/GenBank/DDBJ whole genome shotgun (WGS) entry which is preliminary data.</text>
</comment>
<accession>A0ABS1KBC6</accession>
<sequence length="340" mass="36814">MTENNINKALEKEPKQAPIYKDQIINKSLKLETVNEGSNEDDVLVRGSDKTVKFVPRSEFETEGGSQNLQQTLDNGNYADIDGGNSFVQFLSGTSNNRVTILRNENDTQGSDLTLTTEQVLFSNSKDDGNIGQFGVNNGIVSFKQSNYINGKTSLVTFANPVLLDWQSATYQIPAKPAGTYTLATLDDIKSPQNLDQILANGNISSRLFTLNDGSGQSVISPGSVQLYNPSGLVNISTLGTEISSGNKVSRLFSDSLTFDDSGNTITLVKQPATGQFRLTLPAKFGTIATTQDLPLMINSNAAPTSATATGVKGDIRIDNDYLYVCVNTNTWKRSPLTTW</sequence>
<evidence type="ECO:0000313" key="2">
    <source>
        <dbReference type="Proteomes" id="UP000603728"/>
    </source>
</evidence>
<protein>
    <submittedName>
        <fullName evidence="1">Uncharacterized protein</fullName>
    </submittedName>
</protein>
<proteinExistence type="predicted"/>
<organism evidence="1 2">
    <name type="scientific">Flavobacterium tagetis</name>
    <dbReference type="NCBI Taxonomy" id="2801336"/>
    <lineage>
        <taxon>Bacteria</taxon>
        <taxon>Pseudomonadati</taxon>
        <taxon>Bacteroidota</taxon>
        <taxon>Flavobacteriia</taxon>
        <taxon>Flavobacteriales</taxon>
        <taxon>Flavobacteriaceae</taxon>
        <taxon>Flavobacterium</taxon>
    </lineage>
</organism>
<dbReference type="EMBL" id="JAERSF010000002">
    <property type="protein sequence ID" value="MBL0736743.1"/>
    <property type="molecule type" value="Genomic_DNA"/>
</dbReference>
<dbReference type="RefSeq" id="WP_201999863.1">
    <property type="nucleotide sequence ID" value="NZ_JAERSF010000002.1"/>
</dbReference>
<evidence type="ECO:0000313" key="1">
    <source>
        <dbReference type="EMBL" id="MBL0736743.1"/>
    </source>
</evidence>
<gene>
    <name evidence="1" type="ORF">JI750_07605</name>
</gene>
<name>A0ABS1KBC6_9FLAO</name>
<dbReference type="Proteomes" id="UP000603728">
    <property type="component" value="Unassembled WGS sequence"/>
</dbReference>